<evidence type="ECO:0000313" key="2">
    <source>
        <dbReference type="Proteomes" id="UP000252107"/>
    </source>
</evidence>
<organism evidence="1 2">
    <name type="scientific">Nostoc minutum NIES-26</name>
    <dbReference type="NCBI Taxonomy" id="1844469"/>
    <lineage>
        <taxon>Bacteria</taxon>
        <taxon>Bacillati</taxon>
        <taxon>Cyanobacteriota</taxon>
        <taxon>Cyanophyceae</taxon>
        <taxon>Nostocales</taxon>
        <taxon>Nostocaceae</taxon>
        <taxon>Nostoc</taxon>
    </lineage>
</organism>
<dbReference type="AlphaFoldDB" id="A0A367RNP5"/>
<dbReference type="EMBL" id="LXQD01000131">
    <property type="protein sequence ID" value="RCJ36922.1"/>
    <property type="molecule type" value="Genomic_DNA"/>
</dbReference>
<sequence>MTITNYELNLVLTSGDTVKVLANDLVEVRPIDDDDHWIAEVFEVTTTSGDTYEVDRTAVDGGTETMLLQAIDPD</sequence>
<keyword evidence="2" id="KW-1185">Reference proteome</keyword>
<comment type="caution">
    <text evidence="1">The sequence shown here is derived from an EMBL/GenBank/DDBJ whole genome shotgun (WGS) entry which is preliminary data.</text>
</comment>
<accession>A0A367RNP5</accession>
<proteinExistence type="predicted"/>
<evidence type="ECO:0000313" key="1">
    <source>
        <dbReference type="EMBL" id="RCJ36922.1"/>
    </source>
</evidence>
<name>A0A367RNP5_9NOSO</name>
<reference evidence="1" key="1">
    <citation type="submission" date="2016-04" db="EMBL/GenBank/DDBJ databases">
        <authorList>
            <person name="Tabuchi Yagui T.R."/>
        </authorList>
    </citation>
    <scope>NUCLEOTIDE SEQUENCE [LARGE SCALE GENOMIC DNA]</scope>
    <source>
        <strain evidence="1">NIES-26</strain>
    </source>
</reference>
<protein>
    <submittedName>
        <fullName evidence="1">Uncharacterized protein</fullName>
    </submittedName>
</protein>
<dbReference type="Proteomes" id="UP000252107">
    <property type="component" value="Unassembled WGS sequence"/>
</dbReference>
<gene>
    <name evidence="1" type="ORF">A6770_14950</name>
</gene>